<dbReference type="Proteomes" id="UP001221898">
    <property type="component" value="Unassembled WGS sequence"/>
</dbReference>
<evidence type="ECO:0000313" key="3">
    <source>
        <dbReference type="Proteomes" id="UP001221898"/>
    </source>
</evidence>
<organism evidence="2 3">
    <name type="scientific">Aldrovandia affinis</name>
    <dbReference type="NCBI Taxonomy" id="143900"/>
    <lineage>
        <taxon>Eukaryota</taxon>
        <taxon>Metazoa</taxon>
        <taxon>Chordata</taxon>
        <taxon>Craniata</taxon>
        <taxon>Vertebrata</taxon>
        <taxon>Euteleostomi</taxon>
        <taxon>Actinopterygii</taxon>
        <taxon>Neopterygii</taxon>
        <taxon>Teleostei</taxon>
        <taxon>Notacanthiformes</taxon>
        <taxon>Halosauridae</taxon>
        <taxon>Aldrovandia</taxon>
    </lineage>
</organism>
<dbReference type="EMBL" id="JAINUG010000074">
    <property type="protein sequence ID" value="KAJ8400839.1"/>
    <property type="molecule type" value="Genomic_DNA"/>
</dbReference>
<keyword evidence="3" id="KW-1185">Reference proteome</keyword>
<evidence type="ECO:0000313" key="2">
    <source>
        <dbReference type="EMBL" id="KAJ8400839.1"/>
    </source>
</evidence>
<dbReference type="AlphaFoldDB" id="A0AAD7SE14"/>
<gene>
    <name evidence="2" type="ORF">AAFF_G00391930</name>
</gene>
<sequence length="85" mass="8358">MMACPRLRRPRGVLAGPATRVAGARSPQAGERGGVGPPLGGQSTVRPCVSEGAAVAGLGRGPEGVNGARLGGKELEVTERSPGSG</sequence>
<reference evidence="2" key="1">
    <citation type="journal article" date="2023" name="Science">
        <title>Genome structures resolve the early diversification of teleost fishes.</title>
        <authorList>
            <person name="Parey E."/>
            <person name="Louis A."/>
            <person name="Montfort J."/>
            <person name="Bouchez O."/>
            <person name="Roques C."/>
            <person name="Iampietro C."/>
            <person name="Lluch J."/>
            <person name="Castinel A."/>
            <person name="Donnadieu C."/>
            <person name="Desvignes T."/>
            <person name="Floi Bucao C."/>
            <person name="Jouanno E."/>
            <person name="Wen M."/>
            <person name="Mejri S."/>
            <person name="Dirks R."/>
            <person name="Jansen H."/>
            <person name="Henkel C."/>
            <person name="Chen W.J."/>
            <person name="Zahm M."/>
            <person name="Cabau C."/>
            <person name="Klopp C."/>
            <person name="Thompson A.W."/>
            <person name="Robinson-Rechavi M."/>
            <person name="Braasch I."/>
            <person name="Lecointre G."/>
            <person name="Bobe J."/>
            <person name="Postlethwait J.H."/>
            <person name="Berthelot C."/>
            <person name="Roest Crollius H."/>
            <person name="Guiguen Y."/>
        </authorList>
    </citation>
    <scope>NUCLEOTIDE SEQUENCE</scope>
    <source>
        <strain evidence="2">NC1722</strain>
    </source>
</reference>
<feature type="region of interest" description="Disordered" evidence="1">
    <location>
        <begin position="64"/>
        <end position="85"/>
    </location>
</feature>
<comment type="caution">
    <text evidence="2">The sequence shown here is derived from an EMBL/GenBank/DDBJ whole genome shotgun (WGS) entry which is preliminary data.</text>
</comment>
<accession>A0AAD7SE14</accession>
<proteinExistence type="predicted"/>
<evidence type="ECO:0000256" key="1">
    <source>
        <dbReference type="SAM" id="MobiDB-lite"/>
    </source>
</evidence>
<feature type="region of interest" description="Disordered" evidence="1">
    <location>
        <begin position="19"/>
        <end position="44"/>
    </location>
</feature>
<name>A0AAD7SE14_9TELE</name>
<protein>
    <submittedName>
        <fullName evidence="2">Uncharacterized protein</fullName>
    </submittedName>
</protein>